<evidence type="ECO:0000256" key="6">
    <source>
        <dbReference type="SAM" id="MobiDB-lite"/>
    </source>
</evidence>
<dbReference type="GO" id="GO:0032541">
    <property type="term" value="C:cortical endoplasmic reticulum"/>
    <property type="evidence" value="ECO:0007669"/>
    <property type="project" value="TreeGrafter"/>
</dbReference>
<gene>
    <name evidence="9" type="ORF">CANTEDRAFT_136927</name>
</gene>
<dbReference type="InterPro" id="IPR004182">
    <property type="entry name" value="GRAM"/>
</dbReference>
<evidence type="ECO:0000313" key="9">
    <source>
        <dbReference type="EMBL" id="EGV60445.1"/>
    </source>
</evidence>
<accession>G3BE32</accession>
<reference evidence="9 10" key="1">
    <citation type="journal article" date="2011" name="Proc. Natl. Acad. Sci. U.S.A.">
        <title>Comparative genomics of xylose-fermenting fungi for enhanced biofuel production.</title>
        <authorList>
            <person name="Wohlbach D.J."/>
            <person name="Kuo A."/>
            <person name="Sato T.K."/>
            <person name="Potts K.M."/>
            <person name="Salamov A.A."/>
            <person name="LaButti K.M."/>
            <person name="Sun H."/>
            <person name="Clum A."/>
            <person name="Pangilinan J.L."/>
            <person name="Lindquist E.A."/>
            <person name="Lucas S."/>
            <person name="Lapidus A."/>
            <person name="Jin M."/>
            <person name="Gunawan C."/>
            <person name="Balan V."/>
            <person name="Dale B.E."/>
            <person name="Jeffries T.W."/>
            <person name="Zinkel R."/>
            <person name="Barry K.W."/>
            <person name="Grigoriev I.V."/>
            <person name="Gasch A.P."/>
        </authorList>
    </citation>
    <scope>NUCLEOTIDE SEQUENCE [LARGE SCALE GENOMIC DNA]</scope>
    <source>
        <strain evidence="10">ATCC 10573 / BCRC 21748 / CBS 615 / JCM 9827 / NBRC 10315 / NRRL Y-1498 / VKM Y-70</strain>
    </source>
</reference>
<proteinExistence type="inferred from homology"/>
<dbReference type="GO" id="GO:0140268">
    <property type="term" value="C:endoplasmic reticulum-plasma membrane contact site"/>
    <property type="evidence" value="ECO:0007669"/>
    <property type="project" value="TreeGrafter"/>
</dbReference>
<feature type="compositionally biased region" description="Basic and acidic residues" evidence="6">
    <location>
        <begin position="1"/>
        <end position="13"/>
    </location>
</feature>
<sequence>MKTSDPVDKDLRNRSNSSLTTRLRNRSRSNSLKPSYDESGRPILTELSLPVQTHTKNSIHKDTRPNSQQFLSVKVDWPHSPTDNTAESIIDQEIKPINSNRSKSPEDSGLFSSILNIAHNTANLITHKDKSRSTEMHSHVSPVQASGEETDNFSSFSKKLDALINDQEDSIEESKSINNMTVSVNVNGTDHSTTPGLASQLSPNSIHFASIRESPLSTLGNGNLSLNDFKNSKKDTLVNTVSRVSDKDKTKDRDFKGRRTSATVASDTESFSAIHDNEKLKRASKKRNKEFHQIFNKLPKSDRLIDDFSCALSRDILVQGRMYLRWVTNLLIPLQEVIQIEKRSTAVLFPNGMIIKTLHQKYTFATFLSRDTSFDLLTRVWHRVLLDKEEGKVINNDYTSSVESDVSDFSEGDDSEDDVDRSNLESDNDEVARRGSLSRKGSLSQNGNVTVEPSLGEDSEDDTISSGEHLESSTNYSEEEENAENDTPNESSGKTFKGLPLVGPSTHSPTSNEYVLKNQNNIDIQDDKITGLSKQGDARDYKYVKPLKGAIGPKQTTCLITDKILEYNLEKFILVEQATSTPDVPSGNAFKIRTRIYLNWGANNSTKIYVITNIEWTGKSWIKGPIEKGSIDGQKESMKILVDSVNSFIKNGGSGGKESPSKKRSRKKSLQAETKELNQESAPAPKNTTFSEKFTDLVEIVGSAVPIPGLPSLITGYIILFCTMFLFIQVYNKILMPKPLHIVENSILFNNEKFYLIPSVDNQLNNEAAIKNSEVNLWKWIYEKSGQKVDNVVQHQQDTIRAYKRQELQEIVSLAQMNIDELTNLLNE</sequence>
<dbReference type="InterPro" id="IPR051482">
    <property type="entry name" value="Cholesterol_transport"/>
</dbReference>
<dbReference type="InterPro" id="IPR011993">
    <property type="entry name" value="PH-like_dom_sf"/>
</dbReference>
<name>G3BE32_CANTC</name>
<feature type="region of interest" description="Disordered" evidence="6">
    <location>
        <begin position="403"/>
        <end position="510"/>
    </location>
</feature>
<dbReference type="Gene3D" id="2.30.29.30">
    <property type="entry name" value="Pleckstrin-homology domain (PH domain)/Phosphotyrosine-binding domain (PTB)"/>
    <property type="match status" value="1"/>
</dbReference>
<dbReference type="Proteomes" id="UP000000707">
    <property type="component" value="Unassembled WGS sequence"/>
</dbReference>
<comment type="similarity">
    <text evidence="2">Belongs to the YSP2 family.</text>
</comment>
<dbReference type="Pfam" id="PF16016">
    <property type="entry name" value="VASt"/>
    <property type="match status" value="1"/>
</dbReference>
<evidence type="ECO:0000256" key="2">
    <source>
        <dbReference type="ARBA" id="ARBA00006582"/>
    </source>
</evidence>
<dbReference type="PROSITE" id="PS51778">
    <property type="entry name" value="VAST"/>
    <property type="match status" value="1"/>
</dbReference>
<evidence type="ECO:0000256" key="7">
    <source>
        <dbReference type="SAM" id="Phobius"/>
    </source>
</evidence>
<dbReference type="Pfam" id="PF02893">
    <property type="entry name" value="GRAM"/>
    <property type="match status" value="1"/>
</dbReference>
<dbReference type="HOGENOM" id="CLU_007409_0_0_1"/>
<dbReference type="PANTHER" id="PTHR23319">
    <property type="entry name" value="GRAM DOMAIN CONTAINING 1B, ISOFORM E"/>
    <property type="match status" value="1"/>
</dbReference>
<dbReference type="GO" id="GO:0120015">
    <property type="term" value="F:sterol transfer activity"/>
    <property type="evidence" value="ECO:0007669"/>
    <property type="project" value="TreeGrafter"/>
</dbReference>
<feature type="compositionally biased region" description="Basic and acidic residues" evidence="6">
    <location>
        <begin position="129"/>
        <end position="138"/>
    </location>
</feature>
<feature type="transmembrane region" description="Helical" evidence="7">
    <location>
        <begin position="710"/>
        <end position="731"/>
    </location>
</feature>
<dbReference type="GO" id="GO:0005739">
    <property type="term" value="C:mitochondrion"/>
    <property type="evidence" value="ECO:0007669"/>
    <property type="project" value="TreeGrafter"/>
</dbReference>
<keyword evidence="4 7" id="KW-1133">Transmembrane helix</keyword>
<dbReference type="OrthoDB" id="2162691at2759"/>
<keyword evidence="5 7" id="KW-0472">Membrane</keyword>
<feature type="compositionally biased region" description="Acidic residues" evidence="6">
    <location>
        <begin position="405"/>
        <end position="419"/>
    </location>
</feature>
<dbReference type="PANTHER" id="PTHR23319:SF36">
    <property type="entry name" value="MEMBRANE-ANCHORED LIPID-BINDING PROTEIN LAM4-RELATED"/>
    <property type="match status" value="1"/>
</dbReference>
<evidence type="ECO:0000256" key="1">
    <source>
        <dbReference type="ARBA" id="ARBA00004167"/>
    </source>
</evidence>
<dbReference type="GO" id="GO:0032934">
    <property type="term" value="F:sterol binding"/>
    <property type="evidence" value="ECO:0007669"/>
    <property type="project" value="TreeGrafter"/>
</dbReference>
<feature type="compositionally biased region" description="Low complexity" evidence="6">
    <location>
        <begin position="14"/>
        <end position="32"/>
    </location>
</feature>
<dbReference type="GO" id="GO:0032366">
    <property type="term" value="P:intracellular sterol transport"/>
    <property type="evidence" value="ECO:0007669"/>
    <property type="project" value="TreeGrafter"/>
</dbReference>
<protein>
    <recommendedName>
        <fullName evidence="8">VASt domain-containing protein</fullName>
    </recommendedName>
</protein>
<evidence type="ECO:0000256" key="4">
    <source>
        <dbReference type="ARBA" id="ARBA00022989"/>
    </source>
</evidence>
<dbReference type="CDD" id="cd13220">
    <property type="entry name" value="PH-GRAM_GRAMDC"/>
    <property type="match status" value="1"/>
</dbReference>
<dbReference type="eggNOG" id="KOG1032">
    <property type="taxonomic scope" value="Eukaryota"/>
</dbReference>
<dbReference type="GO" id="GO:0005789">
    <property type="term" value="C:endoplasmic reticulum membrane"/>
    <property type="evidence" value="ECO:0007669"/>
    <property type="project" value="TreeGrafter"/>
</dbReference>
<dbReference type="SMART" id="SM00568">
    <property type="entry name" value="GRAM"/>
    <property type="match status" value="1"/>
</dbReference>
<feature type="compositionally biased region" description="Low complexity" evidence="6">
    <location>
        <begin position="434"/>
        <end position="444"/>
    </location>
</feature>
<feature type="region of interest" description="Disordered" evidence="6">
    <location>
        <begin position="129"/>
        <end position="152"/>
    </location>
</feature>
<evidence type="ECO:0000259" key="8">
    <source>
        <dbReference type="PROSITE" id="PS51778"/>
    </source>
</evidence>
<evidence type="ECO:0000256" key="3">
    <source>
        <dbReference type="ARBA" id="ARBA00022692"/>
    </source>
</evidence>
<feature type="region of interest" description="Disordered" evidence="6">
    <location>
        <begin position="1"/>
        <end position="41"/>
    </location>
</feature>
<evidence type="ECO:0000256" key="5">
    <source>
        <dbReference type="ARBA" id="ARBA00023136"/>
    </source>
</evidence>
<feature type="domain" description="VASt" evidence="8">
    <location>
        <begin position="479"/>
        <end position="653"/>
    </location>
</feature>
<feature type="region of interest" description="Disordered" evidence="6">
    <location>
        <begin position="651"/>
        <end position="687"/>
    </location>
</feature>
<dbReference type="InterPro" id="IPR031968">
    <property type="entry name" value="VASt"/>
</dbReference>
<dbReference type="AlphaFoldDB" id="G3BE32"/>
<dbReference type="GO" id="GO:0005886">
    <property type="term" value="C:plasma membrane"/>
    <property type="evidence" value="ECO:0007669"/>
    <property type="project" value="TreeGrafter"/>
</dbReference>
<evidence type="ECO:0000313" key="10">
    <source>
        <dbReference type="Proteomes" id="UP000000707"/>
    </source>
</evidence>
<keyword evidence="10" id="KW-1185">Reference proteome</keyword>
<organism evidence="10">
    <name type="scientific">Candida tenuis (strain ATCC 10573 / BCRC 21748 / CBS 615 / JCM 9827 / NBRC 10315 / NRRL Y-1498 / VKM Y-70)</name>
    <name type="common">Yeast</name>
    <name type="synonym">Yamadazyma tenuis</name>
    <dbReference type="NCBI Taxonomy" id="590646"/>
    <lineage>
        <taxon>Eukaryota</taxon>
        <taxon>Fungi</taxon>
        <taxon>Dikarya</taxon>
        <taxon>Ascomycota</taxon>
        <taxon>Saccharomycotina</taxon>
        <taxon>Pichiomycetes</taxon>
        <taxon>Debaryomycetaceae</taxon>
        <taxon>Yamadazyma</taxon>
    </lineage>
</organism>
<comment type="subcellular location">
    <subcellularLocation>
        <location evidence="1">Membrane</location>
        <topology evidence="1">Single-pass membrane protein</topology>
    </subcellularLocation>
</comment>
<dbReference type="EMBL" id="GL996528">
    <property type="protein sequence ID" value="EGV60445.1"/>
    <property type="molecule type" value="Genomic_DNA"/>
</dbReference>
<keyword evidence="3 7" id="KW-0812">Transmembrane</keyword>